<organism evidence="1 2">
    <name type="scientific">Aromatoleum toluolicum</name>
    <dbReference type="NCBI Taxonomy" id="90060"/>
    <lineage>
        <taxon>Bacteria</taxon>
        <taxon>Pseudomonadati</taxon>
        <taxon>Pseudomonadota</taxon>
        <taxon>Betaproteobacteria</taxon>
        <taxon>Rhodocyclales</taxon>
        <taxon>Rhodocyclaceae</taxon>
        <taxon>Aromatoleum</taxon>
    </lineage>
</organism>
<gene>
    <name evidence="1" type="ORF">GPA27_13530</name>
</gene>
<comment type="caution">
    <text evidence="1">The sequence shown here is derived from an EMBL/GenBank/DDBJ whole genome shotgun (WGS) entry which is preliminary data.</text>
</comment>
<evidence type="ECO:0000313" key="1">
    <source>
        <dbReference type="EMBL" id="NMF98407.1"/>
    </source>
</evidence>
<name>A0ABX1NGK0_9RHOO</name>
<proteinExistence type="predicted"/>
<dbReference type="EMBL" id="WTVS01000026">
    <property type="protein sequence ID" value="NMF98407.1"/>
    <property type="molecule type" value="Genomic_DNA"/>
</dbReference>
<evidence type="ECO:0000313" key="2">
    <source>
        <dbReference type="Proteomes" id="UP000634522"/>
    </source>
</evidence>
<dbReference type="Proteomes" id="UP000634522">
    <property type="component" value="Unassembled WGS sequence"/>
</dbReference>
<protein>
    <submittedName>
        <fullName evidence="1">Uncharacterized protein</fullName>
    </submittedName>
</protein>
<keyword evidence="2" id="KW-1185">Reference proteome</keyword>
<dbReference type="RefSeq" id="WP_169141159.1">
    <property type="nucleotide sequence ID" value="NZ_WTVS01000026.1"/>
</dbReference>
<accession>A0ABX1NGK0</accession>
<sequence length="245" mass="28189">MMDWFRLYGEFATDPKVQMLSEADQRRYIMLLCLKCSNGDVTLHDEEVAFQLRISGDEWSRTKGVLQAKGLIDENACPVAWDKRQFRSDSSAARVAAHRERKKKEAAGDVTLQQRQTNALDTDTDTELTNANALVVASVPAADPCPHQEIIAAYHELLPTCTPVKVWNEMRKTLLRTRWREDAKRQRMEWWRRFFAYVGQSEFLTGRGQCAPGRDPFVADLEWLVRPQNFAKVVEGKYHRDEVAA</sequence>
<reference evidence="1 2" key="1">
    <citation type="submission" date="2019-12" db="EMBL/GenBank/DDBJ databases">
        <title>Comparative genomics gives insights into the taxonomy of the Azoarcus-Aromatoleum group and reveals separate origins of nif in the plant-associated Azoarcus and non-plant-associated Aromatoleum sub-groups.</title>
        <authorList>
            <person name="Lafos M."/>
            <person name="Maluk M."/>
            <person name="Batista M."/>
            <person name="Junghare M."/>
            <person name="Carmona M."/>
            <person name="Faoro H."/>
            <person name="Cruz L.M."/>
            <person name="Battistoni F."/>
            <person name="De Souza E."/>
            <person name="Pedrosa F."/>
            <person name="Chen W.-M."/>
            <person name="Poole P.S."/>
            <person name="Dixon R.A."/>
            <person name="James E.K."/>
        </authorList>
    </citation>
    <scope>NUCLEOTIDE SEQUENCE [LARGE SCALE GENOMIC DNA]</scope>
    <source>
        <strain evidence="1 2">T</strain>
    </source>
</reference>